<dbReference type="AlphaFoldDB" id="D9QK41"/>
<evidence type="ECO:0000313" key="2">
    <source>
        <dbReference type="EMBL" id="ADL01626.1"/>
    </source>
</evidence>
<dbReference type="KEGG" id="bsb:Bresu_2316"/>
<organism evidence="2 3">
    <name type="scientific">Brevundimonas subvibrioides (strain ATCC 15264 / DSM 4735 / LMG 14903 / NBRC 16000 / CB 81)</name>
    <name type="common">Caulobacter subvibrioides</name>
    <dbReference type="NCBI Taxonomy" id="633149"/>
    <lineage>
        <taxon>Bacteria</taxon>
        <taxon>Pseudomonadati</taxon>
        <taxon>Pseudomonadota</taxon>
        <taxon>Alphaproteobacteria</taxon>
        <taxon>Caulobacterales</taxon>
        <taxon>Caulobacteraceae</taxon>
        <taxon>Brevundimonas</taxon>
    </lineage>
</organism>
<evidence type="ECO:0000313" key="3">
    <source>
        <dbReference type="Proteomes" id="UP000002696"/>
    </source>
</evidence>
<evidence type="ECO:0000256" key="1">
    <source>
        <dbReference type="SAM" id="MobiDB-lite"/>
    </source>
</evidence>
<sequence length="291" mass="33129">MTDITDDIPITAAPDAGSEPGLTLECYPMRSDPPRMVPGRPERDWMDDFANRHPYRCLPLTMANTTGWELLCPFGFEAEWDGRMGADSIRFRPDADATLFDHFAASHFTEGVLTFHTGWLFRTPPGWALRASGVPNRFKHGIGALEGLTETDWLPYPFTMNWRFTAPGVVRFEKDEPFCFLQPVPHSRIEAFRPVRAAMDADSDLALQYRKWTEVRTDFNTRMANGDPETIKQAWQRFYFRGEFPDHIAEAPSEHVNKRRLAPLPDAPPIEPAPPARAHVGFRTWSAVPKT</sequence>
<dbReference type="EMBL" id="CP002102">
    <property type="protein sequence ID" value="ADL01626.1"/>
    <property type="molecule type" value="Genomic_DNA"/>
</dbReference>
<accession>D9QK41</accession>
<feature type="region of interest" description="Disordered" evidence="1">
    <location>
        <begin position="1"/>
        <end position="22"/>
    </location>
</feature>
<keyword evidence="3" id="KW-1185">Reference proteome</keyword>
<dbReference type="HOGENOM" id="CLU_083903_0_0_5"/>
<dbReference type="Proteomes" id="UP000002696">
    <property type="component" value="Chromosome"/>
</dbReference>
<dbReference type="InterPro" id="IPR045709">
    <property type="entry name" value="DUF6065"/>
</dbReference>
<dbReference type="STRING" id="633149.Bresu_2316"/>
<reference evidence="3" key="1">
    <citation type="journal article" date="2011" name="J. Bacteriol.">
        <title>Genome sequences of eight morphologically diverse alphaproteobacteria.</title>
        <authorList>
            <consortium name="US DOE Joint Genome Institute"/>
            <person name="Brown P.J."/>
            <person name="Kysela D.T."/>
            <person name="Buechlein A."/>
            <person name="Hemmerich C."/>
            <person name="Brun Y.V."/>
        </authorList>
    </citation>
    <scope>NUCLEOTIDE SEQUENCE [LARGE SCALE GENOMIC DNA]</scope>
    <source>
        <strain evidence="3">ATCC 15264 / DSM 4735 / LMG 14903 / NBRC 16000 / CB 81</strain>
    </source>
</reference>
<dbReference type="Pfam" id="PF19541">
    <property type="entry name" value="DUF6065"/>
    <property type="match status" value="1"/>
</dbReference>
<dbReference type="InParanoid" id="D9QK41"/>
<dbReference type="eggNOG" id="ENOG502ZCCP">
    <property type="taxonomic scope" value="Bacteria"/>
</dbReference>
<name>D9QK41_BRESC</name>
<protein>
    <submittedName>
        <fullName evidence="2">Uncharacterized protein</fullName>
    </submittedName>
</protein>
<gene>
    <name evidence="2" type="ordered locus">Bresu_2316</name>
</gene>
<proteinExistence type="predicted"/>